<protein>
    <recommendedName>
        <fullName evidence="3">Homeobox domain-containing protein</fullName>
    </recommendedName>
</protein>
<feature type="non-terminal residue" evidence="4">
    <location>
        <position position="1"/>
    </location>
</feature>
<comment type="caution">
    <text evidence="4">The sequence shown here is derived from an EMBL/GenBank/DDBJ whole genome shotgun (WGS) entry which is preliminary data.</text>
</comment>
<feature type="compositionally biased region" description="Acidic residues" evidence="2">
    <location>
        <begin position="49"/>
        <end position="84"/>
    </location>
</feature>
<evidence type="ECO:0000259" key="3">
    <source>
        <dbReference type="PROSITE" id="PS50071"/>
    </source>
</evidence>
<dbReference type="Proteomes" id="UP001292079">
    <property type="component" value="Unassembled WGS sequence"/>
</dbReference>
<feature type="domain" description="Homeobox" evidence="3">
    <location>
        <begin position="1"/>
        <end position="15"/>
    </location>
</feature>
<keyword evidence="1" id="KW-0539">Nucleus</keyword>
<keyword evidence="1" id="KW-0371">Homeobox</keyword>
<reference evidence="4" key="1">
    <citation type="submission" date="2022-04" db="EMBL/GenBank/DDBJ databases">
        <authorList>
            <person name="Xu L."/>
            <person name="Lv Z."/>
        </authorList>
    </citation>
    <scope>NUCLEOTIDE SEQUENCE</scope>
    <source>
        <strain evidence="4">LV_2022a</strain>
    </source>
</reference>
<evidence type="ECO:0000313" key="4">
    <source>
        <dbReference type="EMBL" id="KAK4470728.1"/>
    </source>
</evidence>
<organism evidence="4 5">
    <name type="scientific">Schistosoma mekongi</name>
    <name type="common">Parasitic worm</name>
    <dbReference type="NCBI Taxonomy" id="38744"/>
    <lineage>
        <taxon>Eukaryota</taxon>
        <taxon>Metazoa</taxon>
        <taxon>Spiralia</taxon>
        <taxon>Lophotrochozoa</taxon>
        <taxon>Platyhelminthes</taxon>
        <taxon>Trematoda</taxon>
        <taxon>Digenea</taxon>
        <taxon>Strigeidida</taxon>
        <taxon>Schistosomatoidea</taxon>
        <taxon>Schistosomatidae</taxon>
        <taxon>Schistosoma</taxon>
    </lineage>
</organism>
<keyword evidence="5" id="KW-1185">Reference proteome</keyword>
<name>A0AAE1ZBN3_SCHME</name>
<evidence type="ECO:0000313" key="5">
    <source>
        <dbReference type="Proteomes" id="UP001292079"/>
    </source>
</evidence>
<dbReference type="AlphaFoldDB" id="A0AAE1ZBN3"/>
<dbReference type="InterPro" id="IPR001356">
    <property type="entry name" value="HD"/>
</dbReference>
<dbReference type="EMBL" id="JALJAT010000004">
    <property type="protein sequence ID" value="KAK4470728.1"/>
    <property type="molecule type" value="Genomic_DNA"/>
</dbReference>
<accession>A0AAE1ZBN3</accession>
<reference evidence="4" key="2">
    <citation type="journal article" date="2023" name="Infect Dis Poverty">
        <title>Chromosome-scale genome of the human blood fluke Schistosoma mekongi and its implications for public health.</title>
        <authorList>
            <person name="Zhou M."/>
            <person name="Xu L."/>
            <person name="Xu D."/>
            <person name="Chen W."/>
            <person name="Khan J."/>
            <person name="Hu Y."/>
            <person name="Huang H."/>
            <person name="Wei H."/>
            <person name="Zhang Y."/>
            <person name="Chusongsang P."/>
            <person name="Tanasarnprasert K."/>
            <person name="Hu X."/>
            <person name="Limpanont Y."/>
            <person name="Lv Z."/>
        </authorList>
    </citation>
    <scope>NUCLEOTIDE SEQUENCE</scope>
    <source>
        <strain evidence="4">LV_2022a</strain>
    </source>
</reference>
<feature type="DNA-binding region" description="Homeobox" evidence="1">
    <location>
        <begin position="3"/>
        <end position="16"/>
    </location>
</feature>
<evidence type="ECO:0000256" key="2">
    <source>
        <dbReference type="SAM" id="MobiDB-lite"/>
    </source>
</evidence>
<proteinExistence type="predicted"/>
<comment type="subcellular location">
    <subcellularLocation>
        <location evidence="1">Nucleus</location>
    </subcellularLocation>
</comment>
<dbReference type="GO" id="GO:0005634">
    <property type="term" value="C:nucleus"/>
    <property type="evidence" value="ECO:0007669"/>
    <property type="project" value="UniProtKB-SubCell"/>
</dbReference>
<evidence type="ECO:0000256" key="1">
    <source>
        <dbReference type="PROSITE-ProRule" id="PRU00108"/>
    </source>
</evidence>
<gene>
    <name evidence="4" type="ORF">MN116_006254</name>
</gene>
<dbReference type="PROSITE" id="PS50071">
    <property type="entry name" value="HOMEOBOX_2"/>
    <property type="match status" value="1"/>
</dbReference>
<dbReference type="CDD" id="cd00086">
    <property type="entry name" value="homeodomain"/>
    <property type="match status" value="1"/>
</dbReference>
<dbReference type="GO" id="GO:0003677">
    <property type="term" value="F:DNA binding"/>
    <property type="evidence" value="ECO:0007669"/>
    <property type="project" value="UniProtKB-UniRule"/>
</dbReference>
<feature type="region of interest" description="Disordered" evidence="2">
    <location>
        <begin position="1"/>
        <end position="100"/>
    </location>
</feature>
<sequence>VKVWFQNRRMKKKKLQSRNHNPVGNSGGMTSSLSENGNDMTGKESVECMLDDGDEEDEDEQIEDYEDDEEEEEDEEEYGEDVEERGETDRNHHLHQQNQQHNRILNNCDNHRRLYSNSNNNINNELNLRGQLKQIALMKQLDKTSDIITDEYDEDSVRSEKFKTEHGFLNLSPDIYASTPSGFLESINEYHNSHPLLTDINSSSGNNTTSDKLYNRMRFNKFSHELLPPFYHNLSCENNLMNSESSVNPVNVNMMNMDRDLLFDPLKESLRNHLADSGQNKFISSHMGWSLVNNNNNNNNNNKKEYDMNLPSLASLPITRTLTESTNYFTRLSTSPKLDLQSEYHSMDSKVSNSLYPIGGLRSNYSTESHPFQQKFECYHNQQQCPNIKQSELYGFLHSVGSSSEASTSLQLTEHNLRSNLLNKSDLSSDNQLGLTKIQSSLLHGNSKCLPEPCSSGNCFQKSLSCNENFNLLSQLNPTVLYDRDESTIDLTTNTNTATNIDTSTSTDIPSPSTISVMNYNSNPLTVNDSEYYMNPVESNQSYAFNIDCSPLSRYTLLPTLAVPSSAGAQLASGWSSVSTSATHKHLSPTPGIYTLHTTIPGTAVSVAVSDNVDPCNESFTNSLDYELSFRKNICHSLQNSTVHPDNFRESDRSDLPYLRQTMNVCNTFSKSSHGSNSLDFCGRNDSFTFPTYTSQNSSPCNMDVNESTNSYSNERDFHFIADRNQEDHSRKQNSSIAYYSFPSSTNLSSLHQLNNVFNQVHHGDFNSVFYSPYLQNSTSFGYSITGHDIPTSIDSYNSNVLNNLTQSMNQSFNQSTNIIPVSSSCNTSTVDTAFSFSNLCDTANINNVTISFPMIPTNTSSLDLSST</sequence>
<keyword evidence="1" id="KW-0238">DNA-binding</keyword>
<feature type="compositionally biased region" description="Polar residues" evidence="2">
    <location>
        <begin position="18"/>
        <end position="39"/>
    </location>
</feature>
<feature type="compositionally biased region" description="Basic residues" evidence="2">
    <location>
        <begin position="8"/>
        <end position="17"/>
    </location>
</feature>